<dbReference type="GO" id="GO:0008237">
    <property type="term" value="F:metallopeptidase activity"/>
    <property type="evidence" value="ECO:0007669"/>
    <property type="project" value="UniProtKB-KW"/>
</dbReference>
<evidence type="ECO:0000256" key="6">
    <source>
        <dbReference type="ARBA" id="ARBA00022833"/>
    </source>
</evidence>
<dbReference type="GO" id="GO:0046872">
    <property type="term" value="F:metal ion binding"/>
    <property type="evidence" value="ECO:0007669"/>
    <property type="project" value="UniProtKB-KW"/>
</dbReference>
<keyword evidence="3" id="KW-0479">Metal-binding</keyword>
<organism evidence="11">
    <name type="scientific">marine metagenome</name>
    <dbReference type="NCBI Taxonomy" id="408172"/>
    <lineage>
        <taxon>unclassified sequences</taxon>
        <taxon>metagenomes</taxon>
        <taxon>ecological metagenomes</taxon>
    </lineage>
</organism>
<evidence type="ECO:0000256" key="3">
    <source>
        <dbReference type="ARBA" id="ARBA00022723"/>
    </source>
</evidence>
<protein>
    <recommendedName>
        <fullName evidence="10">Peptidase M43 pregnancy-associated plasma-A domain-containing protein</fullName>
    </recommendedName>
</protein>
<comment type="similarity">
    <text evidence="1">Belongs to the peptidase M43B family.</text>
</comment>
<dbReference type="PANTHER" id="PTHR47466">
    <property type="match status" value="1"/>
</dbReference>
<keyword evidence="7" id="KW-0482">Metalloprotease</keyword>
<feature type="non-terminal residue" evidence="11">
    <location>
        <position position="456"/>
    </location>
</feature>
<reference evidence="11" key="1">
    <citation type="submission" date="2018-05" db="EMBL/GenBank/DDBJ databases">
        <authorList>
            <person name="Lanie J.A."/>
            <person name="Ng W.-L."/>
            <person name="Kazmierczak K.M."/>
            <person name="Andrzejewski T.M."/>
            <person name="Davidsen T.M."/>
            <person name="Wayne K.J."/>
            <person name="Tettelin H."/>
            <person name="Glass J.I."/>
            <person name="Rusch D."/>
            <person name="Podicherti R."/>
            <person name="Tsui H.-C.T."/>
            <person name="Winkler M.E."/>
        </authorList>
    </citation>
    <scope>NUCLEOTIDE SEQUENCE</scope>
</reference>
<evidence type="ECO:0000256" key="5">
    <source>
        <dbReference type="ARBA" id="ARBA00022801"/>
    </source>
</evidence>
<dbReference type="Pfam" id="PF05572">
    <property type="entry name" value="Peptidase_M43"/>
    <property type="match status" value="1"/>
</dbReference>
<keyword evidence="4" id="KW-0732">Signal</keyword>
<keyword evidence="2" id="KW-0645">Protease</keyword>
<dbReference type="EMBL" id="UINC01043006">
    <property type="protein sequence ID" value="SVB46406.1"/>
    <property type="molecule type" value="Genomic_DNA"/>
</dbReference>
<evidence type="ECO:0000256" key="7">
    <source>
        <dbReference type="ARBA" id="ARBA00023049"/>
    </source>
</evidence>
<keyword evidence="8" id="KW-1015">Disulfide bond</keyword>
<evidence type="ECO:0000259" key="10">
    <source>
        <dbReference type="Pfam" id="PF05572"/>
    </source>
</evidence>
<dbReference type="InterPro" id="IPR024079">
    <property type="entry name" value="MetalloPept_cat_dom_sf"/>
</dbReference>
<gene>
    <name evidence="11" type="ORF">METZ01_LOCUS199260</name>
</gene>
<keyword evidence="9" id="KW-1133">Transmembrane helix</keyword>
<evidence type="ECO:0000256" key="4">
    <source>
        <dbReference type="ARBA" id="ARBA00022729"/>
    </source>
</evidence>
<feature type="transmembrane region" description="Helical" evidence="9">
    <location>
        <begin position="20"/>
        <end position="39"/>
    </location>
</feature>
<keyword evidence="5" id="KW-0378">Hydrolase</keyword>
<dbReference type="InterPro" id="IPR008754">
    <property type="entry name" value="Peptidase_M43"/>
</dbReference>
<dbReference type="Gene3D" id="3.40.390.10">
    <property type="entry name" value="Collagenase (Catalytic Domain)"/>
    <property type="match status" value="1"/>
</dbReference>
<evidence type="ECO:0000256" key="2">
    <source>
        <dbReference type="ARBA" id="ARBA00022670"/>
    </source>
</evidence>
<dbReference type="AlphaFoldDB" id="A0A382E6K4"/>
<evidence type="ECO:0000256" key="9">
    <source>
        <dbReference type="SAM" id="Phobius"/>
    </source>
</evidence>
<dbReference type="GO" id="GO:0006508">
    <property type="term" value="P:proteolysis"/>
    <property type="evidence" value="ECO:0007669"/>
    <property type="project" value="UniProtKB-KW"/>
</dbReference>
<accession>A0A382E6K4</accession>
<feature type="non-terminal residue" evidence="11">
    <location>
        <position position="1"/>
    </location>
</feature>
<name>A0A382E6K4_9ZZZZ</name>
<dbReference type="CDD" id="cd04275">
    <property type="entry name" value="ZnMc_pappalysin_like"/>
    <property type="match status" value="1"/>
</dbReference>
<dbReference type="PANTHER" id="PTHR47466:SF1">
    <property type="entry name" value="METALLOPROTEASE MEP1 (AFU_ORTHOLOGUE AFUA_1G07730)-RELATED"/>
    <property type="match status" value="1"/>
</dbReference>
<keyword evidence="9" id="KW-0472">Membrane</keyword>
<keyword evidence="6" id="KW-0862">Zinc</keyword>
<keyword evidence="9" id="KW-0812">Transmembrane</keyword>
<sequence length="456" mass="50586">MDTYIMEEYSKDNIMKTNYLFFMIIITTFIFTQTGEIAVDMEKVHALRSELPQNIIQTNPDGSETMIGRCGFVDIENEGQEIIEQRIQDWTSSNPQSRDLSIPVAFHVIYASNNQGYVSESTVDEQIDVLNASYAPWGISFTLSSLDYTENSSWFNNDSENQYKQALAISPSTTLNIYTTTAGGYLGYAYFPNSFPENSYMHGVVLNYLSLPNVSNWQYDEGDTGVHEVGHYLGLYHTFEGGCSGNGDHVSDTPAQDDGNNIFNCWTMDTCPSSDGNDPIHNYMNYTDDACLTEFTAGQSDRIDYMLETYKPNLGNQTGCTDSSACNYDSDATNNDGSCYYPSGCDETCGSDLGFDECGVCGGDGPGMCGNGSFECDVSDCATMELISHLQFEQETSDITGFAQDGREFAVVGLQNSASFVDITDPSNPVELDRIYGSNSTWRDLKYWNRHVYIGT</sequence>
<dbReference type="SUPFAM" id="SSF55486">
    <property type="entry name" value="Metalloproteases ('zincins'), catalytic domain"/>
    <property type="match status" value="1"/>
</dbReference>
<feature type="domain" description="Peptidase M43 pregnancy-associated plasma-A" evidence="10">
    <location>
        <begin position="186"/>
        <end position="307"/>
    </location>
</feature>
<evidence type="ECO:0000313" key="11">
    <source>
        <dbReference type="EMBL" id="SVB46406.1"/>
    </source>
</evidence>
<evidence type="ECO:0000256" key="1">
    <source>
        <dbReference type="ARBA" id="ARBA00008721"/>
    </source>
</evidence>
<proteinExistence type="inferred from homology"/>
<evidence type="ECO:0000256" key="8">
    <source>
        <dbReference type="ARBA" id="ARBA00023157"/>
    </source>
</evidence>